<sequence>MRFHVSEVMIPSGKSICRWGFLRPFGPCMEDRHEHYQYRDSCPCRCGQDDTDRKPAVCQRNHFRAGERRKRDNENGHYVFGAAAWNYHSNGSHFFPVAQL</sequence>
<organism evidence="1">
    <name type="scientific">Trueperella pyogenes</name>
    <dbReference type="NCBI Taxonomy" id="1661"/>
    <lineage>
        <taxon>Bacteria</taxon>
        <taxon>Bacillati</taxon>
        <taxon>Actinomycetota</taxon>
        <taxon>Actinomycetes</taxon>
        <taxon>Actinomycetales</taxon>
        <taxon>Actinomycetaceae</taxon>
        <taxon>Trueperella</taxon>
    </lineage>
</organism>
<accession>Q8VPE0</accession>
<evidence type="ECO:0000313" key="1">
    <source>
        <dbReference type="EMBL" id="AAL09825.1"/>
    </source>
</evidence>
<reference evidence="1" key="2">
    <citation type="submission" date="2006-04" db="EMBL/GenBank/DDBJ databases">
        <title>Multiple genetic elements carry the tetracycline resistance gene, tet(W), in the animal pathogen, Arcanobacterium pyogenes.</title>
        <authorList>
            <person name="Billington S.J."/>
            <person name="Jost B.H."/>
        </authorList>
    </citation>
    <scope>NUCLEOTIDE SEQUENCE</scope>
    <source>
        <strain evidence="1">BBR1</strain>
    </source>
</reference>
<dbReference type="AlphaFoldDB" id="Q8VPE0"/>
<name>Q8VPE0_9ACTO</name>
<reference evidence="1" key="1">
    <citation type="journal article" date="2002" name="Antimicrob. Agents Chemother.">
        <title>Widespread distribution of a tet W determinant among tetracycline-resistant isolates of the animal pathogen Arcanobacterium pyogenes.</title>
        <authorList>
            <person name="Billington S.J."/>
            <person name="Songer J.G."/>
            <person name="Jost B.H."/>
        </authorList>
    </citation>
    <scope>NUCLEOTIDE SEQUENCE</scope>
    <source>
        <strain evidence="1">BBR1</strain>
    </source>
</reference>
<proteinExistence type="predicted"/>
<protein>
    <submittedName>
        <fullName evidence="1">Uncharacterized protein</fullName>
    </submittedName>
</protein>
<dbReference type="EMBL" id="AY049983">
    <property type="protein sequence ID" value="AAL09825.1"/>
    <property type="molecule type" value="Genomic_DNA"/>
</dbReference>